<feature type="transmembrane region" description="Helical" evidence="2">
    <location>
        <begin position="29"/>
        <end position="47"/>
    </location>
</feature>
<keyword evidence="2" id="KW-0812">Transmembrane</keyword>
<keyword evidence="4" id="KW-1185">Reference proteome</keyword>
<feature type="region of interest" description="Disordered" evidence="1">
    <location>
        <begin position="130"/>
        <end position="194"/>
    </location>
</feature>
<keyword evidence="2" id="KW-0472">Membrane</keyword>
<dbReference type="Pfam" id="PF14110">
    <property type="entry name" value="DUF4282"/>
    <property type="match status" value="1"/>
</dbReference>
<dbReference type="STRING" id="1122213.GCA_000423365_02198"/>
<organism evidence="3 4">
    <name type="scientific">Maritalea myrionectae</name>
    <dbReference type="NCBI Taxonomy" id="454601"/>
    <lineage>
        <taxon>Bacteria</taxon>
        <taxon>Pseudomonadati</taxon>
        <taxon>Pseudomonadota</taxon>
        <taxon>Alphaproteobacteria</taxon>
        <taxon>Hyphomicrobiales</taxon>
        <taxon>Devosiaceae</taxon>
        <taxon>Maritalea</taxon>
    </lineage>
</organism>
<dbReference type="AlphaFoldDB" id="A0A2R4MEI5"/>
<reference evidence="3 4" key="1">
    <citation type="submission" date="2017-05" db="EMBL/GenBank/DDBJ databases">
        <title>Genome Analysis of Maritalea myrionectae HL2708#5.</title>
        <authorList>
            <consortium name="Cotde Inc.-PKNU"/>
            <person name="Jang D."/>
            <person name="Oh H.-M."/>
        </authorList>
    </citation>
    <scope>NUCLEOTIDE SEQUENCE [LARGE SCALE GENOMIC DNA]</scope>
    <source>
        <strain evidence="3 4">HL2708#5</strain>
    </source>
</reference>
<evidence type="ECO:0000313" key="4">
    <source>
        <dbReference type="Proteomes" id="UP000258927"/>
    </source>
</evidence>
<protein>
    <recommendedName>
        <fullName evidence="5">DUF4282 domain-containing protein</fullName>
    </recommendedName>
</protein>
<proteinExistence type="predicted"/>
<dbReference type="KEGG" id="mmyr:MXMO3_01897"/>
<feature type="transmembrane region" description="Helical" evidence="2">
    <location>
        <begin position="59"/>
        <end position="86"/>
    </location>
</feature>
<dbReference type="EMBL" id="CP021330">
    <property type="protein sequence ID" value="AVX04422.1"/>
    <property type="molecule type" value="Genomic_DNA"/>
</dbReference>
<keyword evidence="2" id="KW-1133">Transmembrane helix</keyword>
<evidence type="ECO:0008006" key="5">
    <source>
        <dbReference type="Google" id="ProtNLM"/>
    </source>
</evidence>
<evidence type="ECO:0000313" key="3">
    <source>
        <dbReference type="EMBL" id="AVX04422.1"/>
    </source>
</evidence>
<name>A0A2R4MEI5_9HYPH</name>
<dbReference type="InterPro" id="IPR025557">
    <property type="entry name" value="DUF4282"/>
</dbReference>
<evidence type="ECO:0000256" key="1">
    <source>
        <dbReference type="SAM" id="MobiDB-lite"/>
    </source>
</evidence>
<evidence type="ECO:0000256" key="2">
    <source>
        <dbReference type="SAM" id="Phobius"/>
    </source>
</evidence>
<sequence>MTPDDMKKLATSGTIFNLDRMIAPKIIKLLYLLGLGTIVLWSINHLFATFADSFGSGLWGLLEVGIFGLGGFVALRVLCETLLVFFKKNEKIMEIQQPVRPALSIFDDVKDALEELAEDDVQDAYKELDTDYDESSTADKPAAKPKARTTKSRAASTRRTTTTAKSSTRKAPAKRKTTAKRPATANKTAKKPDA</sequence>
<dbReference type="RefSeq" id="WP_084634147.1">
    <property type="nucleotide sequence ID" value="NZ_CP021330.1"/>
</dbReference>
<dbReference type="Proteomes" id="UP000258927">
    <property type="component" value="Chromosome"/>
</dbReference>
<accession>A0A2R4MEI5</accession>
<feature type="compositionally biased region" description="Low complexity" evidence="1">
    <location>
        <begin position="152"/>
        <end position="166"/>
    </location>
</feature>
<feature type="compositionally biased region" description="Basic residues" evidence="1">
    <location>
        <begin position="167"/>
        <end position="179"/>
    </location>
</feature>
<gene>
    <name evidence="3" type="ORF">MXMO3_01897</name>
</gene>